<accession>A0A5B2VKX4</accession>
<dbReference type="Proteomes" id="UP000324611">
    <property type="component" value="Unassembled WGS sequence"/>
</dbReference>
<dbReference type="EMBL" id="VUOC01000004">
    <property type="protein sequence ID" value="KAA2238839.1"/>
    <property type="molecule type" value="Genomic_DNA"/>
</dbReference>
<proteinExistence type="predicted"/>
<reference evidence="2 3" key="1">
    <citation type="submission" date="2019-09" db="EMBL/GenBank/DDBJ databases">
        <title>Chitinophaga ginsengihumi sp. nov., isolated from soil of ginseng rhizosphere.</title>
        <authorList>
            <person name="Lee J."/>
        </authorList>
    </citation>
    <scope>NUCLEOTIDE SEQUENCE [LARGE SCALE GENOMIC DNA]</scope>
    <source>
        <strain evidence="2 3">BN140078</strain>
    </source>
</reference>
<keyword evidence="3" id="KW-1185">Reference proteome</keyword>
<protein>
    <recommendedName>
        <fullName evidence="4">BNR repeat neuraminidase</fullName>
    </recommendedName>
</protein>
<reference evidence="2 3" key="2">
    <citation type="submission" date="2019-09" db="EMBL/GenBank/DDBJ databases">
        <authorList>
            <person name="Jin C."/>
        </authorList>
    </citation>
    <scope>NUCLEOTIDE SEQUENCE [LARGE SCALE GENOMIC DNA]</scope>
    <source>
        <strain evidence="2 3">BN140078</strain>
    </source>
</reference>
<evidence type="ECO:0000256" key="1">
    <source>
        <dbReference type="SAM" id="SignalP"/>
    </source>
</evidence>
<dbReference type="RefSeq" id="WP_149840018.1">
    <property type="nucleotide sequence ID" value="NZ_VUOC01000004.1"/>
</dbReference>
<evidence type="ECO:0008006" key="4">
    <source>
        <dbReference type="Google" id="ProtNLM"/>
    </source>
</evidence>
<sequence length="521" mass="58400">MKNKRVLGALCMLSFSITSYAQQYKRQETATDLATTNHHIFMNDSHQYLVVSFPYDEEDGREVSVAAYDGKMKQVYMNKLDQFSRQEYLTGTYNSGGLFLFGKTSAGQVMCTRVDDKTGTAAGAPVTLYTAKEGKFEYGINTGKSADSSHYFNVHAYREKGQEGWTVEGVVMDRQMKVLSPFRYATPETDDEVKTCYYQMANDGTMIIVFKMEQKTQKDNYTPYKYTVVQINSKGKSTTSTLNGLPVGAFSCTSWKLDGSTLRYTGLMAKTKKAGCTHFITGTYDLQAKKTITTTETELKQLVTPAQTSRYTKDIAEDGLPSDAFLADNISFSDGSRAMVFQTYSSYTYQSYYANVHGGNSFKPSYSVNMKTRGNLYVLRLNADYEPQWIKAVAMDQEEPDLDLHLGATCVPDSKNGLQVFFYDVEKNASAEPEKRVAKVGASDIKHDKLAAVSISAEGKMKKSFLYDIDESDYHLSPERAFSLVDNQLVYIAIRHKGLSFTARKLFTHAQYHLGTISVQP</sequence>
<dbReference type="AlphaFoldDB" id="A0A5B2VKX4"/>
<organism evidence="2 3">
    <name type="scientific">Chitinophaga agrisoli</name>
    <dbReference type="NCBI Taxonomy" id="2607653"/>
    <lineage>
        <taxon>Bacteria</taxon>
        <taxon>Pseudomonadati</taxon>
        <taxon>Bacteroidota</taxon>
        <taxon>Chitinophagia</taxon>
        <taxon>Chitinophagales</taxon>
        <taxon>Chitinophagaceae</taxon>
        <taxon>Chitinophaga</taxon>
    </lineage>
</organism>
<feature type="signal peptide" evidence="1">
    <location>
        <begin position="1"/>
        <end position="21"/>
    </location>
</feature>
<feature type="chain" id="PRO_5022929770" description="BNR repeat neuraminidase" evidence="1">
    <location>
        <begin position="22"/>
        <end position="521"/>
    </location>
</feature>
<name>A0A5B2VKX4_9BACT</name>
<keyword evidence="1" id="KW-0732">Signal</keyword>
<gene>
    <name evidence="2" type="ORF">F0L74_21735</name>
</gene>
<comment type="caution">
    <text evidence="2">The sequence shown here is derived from an EMBL/GenBank/DDBJ whole genome shotgun (WGS) entry which is preliminary data.</text>
</comment>
<evidence type="ECO:0000313" key="3">
    <source>
        <dbReference type="Proteomes" id="UP000324611"/>
    </source>
</evidence>
<evidence type="ECO:0000313" key="2">
    <source>
        <dbReference type="EMBL" id="KAA2238839.1"/>
    </source>
</evidence>